<feature type="region of interest" description="Disordered" evidence="1">
    <location>
        <begin position="113"/>
        <end position="134"/>
    </location>
</feature>
<comment type="caution">
    <text evidence="3">The sequence shown here is derived from an EMBL/GenBank/DDBJ whole genome shotgun (WGS) entry which is preliminary data.</text>
</comment>
<dbReference type="NCBIfam" id="NF033788">
    <property type="entry name" value="HTH_metalloreg"/>
    <property type="match status" value="1"/>
</dbReference>
<dbReference type="PANTHER" id="PTHR38600:SF2">
    <property type="entry name" value="SLL0088 PROTEIN"/>
    <property type="match status" value="1"/>
</dbReference>
<dbReference type="PROSITE" id="PS50987">
    <property type="entry name" value="HTH_ARSR_2"/>
    <property type="match status" value="1"/>
</dbReference>
<dbReference type="InterPro" id="IPR001845">
    <property type="entry name" value="HTH_ArsR_DNA-bd_dom"/>
</dbReference>
<evidence type="ECO:0000313" key="4">
    <source>
        <dbReference type="Proteomes" id="UP001139353"/>
    </source>
</evidence>
<sequence length="134" mass="14983">MLQHQTLDRVFQALSDPSRRAIVDRLSQGDASVSELAKPFAMSLAAVVQHIQLLEASGLIRTQKTGRVRSCHLDRDVLSQAETWLSQRRAMWEGNLDRLGEVLAQQKAERARAAACIDPTKTTPATPRRQRKPT</sequence>
<dbReference type="CDD" id="cd00090">
    <property type="entry name" value="HTH_ARSR"/>
    <property type="match status" value="1"/>
</dbReference>
<proteinExistence type="predicted"/>
<evidence type="ECO:0000256" key="1">
    <source>
        <dbReference type="SAM" id="MobiDB-lite"/>
    </source>
</evidence>
<evidence type="ECO:0000259" key="2">
    <source>
        <dbReference type="PROSITE" id="PS50987"/>
    </source>
</evidence>
<organism evidence="3 4">
    <name type="scientific">Scleromatobacter humisilvae</name>
    <dbReference type="NCBI Taxonomy" id="2897159"/>
    <lineage>
        <taxon>Bacteria</taxon>
        <taxon>Pseudomonadati</taxon>
        <taxon>Pseudomonadota</taxon>
        <taxon>Betaproteobacteria</taxon>
        <taxon>Burkholderiales</taxon>
        <taxon>Sphaerotilaceae</taxon>
        <taxon>Scleromatobacter</taxon>
    </lineage>
</organism>
<dbReference type="EMBL" id="JAJLJH010000003">
    <property type="protein sequence ID" value="MCK9686830.1"/>
    <property type="molecule type" value="Genomic_DNA"/>
</dbReference>
<dbReference type="GO" id="GO:0003700">
    <property type="term" value="F:DNA-binding transcription factor activity"/>
    <property type="evidence" value="ECO:0007669"/>
    <property type="project" value="InterPro"/>
</dbReference>
<dbReference type="InterPro" id="IPR011991">
    <property type="entry name" value="ArsR-like_HTH"/>
</dbReference>
<dbReference type="SUPFAM" id="SSF46785">
    <property type="entry name" value="Winged helix' DNA-binding domain"/>
    <property type="match status" value="1"/>
</dbReference>
<feature type="domain" description="HTH arsR-type" evidence="2">
    <location>
        <begin position="1"/>
        <end position="92"/>
    </location>
</feature>
<accession>A0A9X1YKZ8</accession>
<gene>
    <name evidence="3" type="ORF">LPC04_14050</name>
</gene>
<reference evidence="3" key="1">
    <citation type="submission" date="2021-11" db="EMBL/GenBank/DDBJ databases">
        <title>BS-T2-15 a new species belonging to the Comamonadaceae family isolated from the soil of a French oak forest.</title>
        <authorList>
            <person name="Mieszkin S."/>
            <person name="Alain K."/>
        </authorList>
    </citation>
    <scope>NUCLEOTIDE SEQUENCE</scope>
    <source>
        <strain evidence="3">BS-T2-15</strain>
    </source>
</reference>
<protein>
    <submittedName>
        <fullName evidence="3">Metalloregulator ArsR/SmtB family transcription factor</fullName>
    </submittedName>
</protein>
<dbReference type="SMART" id="SM00418">
    <property type="entry name" value="HTH_ARSR"/>
    <property type="match status" value="1"/>
</dbReference>
<dbReference type="InterPro" id="IPR036388">
    <property type="entry name" value="WH-like_DNA-bd_sf"/>
</dbReference>
<dbReference type="InterPro" id="IPR036390">
    <property type="entry name" value="WH_DNA-bd_sf"/>
</dbReference>
<dbReference type="Proteomes" id="UP001139353">
    <property type="component" value="Unassembled WGS sequence"/>
</dbReference>
<dbReference type="AlphaFoldDB" id="A0A9X1YKZ8"/>
<dbReference type="Gene3D" id="1.10.10.10">
    <property type="entry name" value="Winged helix-like DNA-binding domain superfamily/Winged helix DNA-binding domain"/>
    <property type="match status" value="1"/>
</dbReference>
<dbReference type="PANTHER" id="PTHR38600">
    <property type="entry name" value="TRANSCRIPTIONAL REGULATORY PROTEIN"/>
    <property type="match status" value="1"/>
</dbReference>
<dbReference type="RefSeq" id="WP_275682871.1">
    <property type="nucleotide sequence ID" value="NZ_JAJLJH010000003.1"/>
</dbReference>
<evidence type="ECO:0000313" key="3">
    <source>
        <dbReference type="EMBL" id="MCK9686830.1"/>
    </source>
</evidence>
<name>A0A9X1YKZ8_9BURK</name>
<dbReference type="Pfam" id="PF12840">
    <property type="entry name" value="HTH_20"/>
    <property type="match status" value="1"/>
</dbReference>
<keyword evidence="4" id="KW-1185">Reference proteome</keyword>
<dbReference type="PRINTS" id="PR00778">
    <property type="entry name" value="HTHARSR"/>
</dbReference>